<dbReference type="EMBL" id="GL883023">
    <property type="protein sequence ID" value="EGG16433.1"/>
    <property type="molecule type" value="Genomic_DNA"/>
</dbReference>
<dbReference type="RefSeq" id="XP_004354833.1">
    <property type="nucleotide sequence ID" value="XM_004354781.1"/>
</dbReference>
<dbReference type="SMART" id="SM00028">
    <property type="entry name" value="TPR"/>
    <property type="match status" value="2"/>
</dbReference>
<feature type="region of interest" description="Disordered" evidence="3">
    <location>
        <begin position="694"/>
        <end position="743"/>
    </location>
</feature>
<dbReference type="InterPro" id="IPR011990">
    <property type="entry name" value="TPR-like_helical_dom_sf"/>
</dbReference>
<evidence type="ECO:0000256" key="2">
    <source>
        <dbReference type="SAM" id="Coils"/>
    </source>
</evidence>
<keyword evidence="1" id="KW-0802">TPR repeat</keyword>
<name>F4Q6C3_CACFS</name>
<dbReference type="OMA" id="QGAIDKW"/>
<keyword evidence="5" id="KW-1185">Reference proteome</keyword>
<dbReference type="OrthoDB" id="20831at2759"/>
<protein>
    <recommendedName>
        <fullName evidence="6">Tetratricopeptide-like helical domain-containing protein</fullName>
    </recommendedName>
</protein>
<evidence type="ECO:0000313" key="5">
    <source>
        <dbReference type="Proteomes" id="UP000007797"/>
    </source>
</evidence>
<gene>
    <name evidence="4" type="ORF">DFA_08971</name>
</gene>
<proteinExistence type="predicted"/>
<dbReference type="Proteomes" id="UP000007797">
    <property type="component" value="Unassembled WGS sequence"/>
</dbReference>
<dbReference type="InterPro" id="IPR019734">
    <property type="entry name" value="TPR_rpt"/>
</dbReference>
<feature type="compositionally biased region" description="Basic and acidic residues" evidence="3">
    <location>
        <begin position="705"/>
        <end position="718"/>
    </location>
</feature>
<dbReference type="AlphaFoldDB" id="F4Q6C3"/>
<keyword evidence="2" id="KW-0175">Coiled coil</keyword>
<evidence type="ECO:0000256" key="3">
    <source>
        <dbReference type="SAM" id="MobiDB-lite"/>
    </source>
</evidence>
<dbReference type="Gene3D" id="1.25.40.10">
    <property type="entry name" value="Tetratricopeptide repeat domain"/>
    <property type="match status" value="1"/>
</dbReference>
<accession>F4Q6C3</accession>
<dbReference type="PROSITE" id="PS50005">
    <property type="entry name" value="TPR"/>
    <property type="match status" value="1"/>
</dbReference>
<dbReference type="KEGG" id="dfa:DFA_08971"/>
<dbReference type="SUPFAM" id="SSF48452">
    <property type="entry name" value="TPR-like"/>
    <property type="match status" value="1"/>
</dbReference>
<feature type="coiled-coil region" evidence="2">
    <location>
        <begin position="395"/>
        <end position="448"/>
    </location>
</feature>
<evidence type="ECO:0008006" key="6">
    <source>
        <dbReference type="Google" id="ProtNLM"/>
    </source>
</evidence>
<organism evidence="4 5">
    <name type="scientific">Cavenderia fasciculata</name>
    <name type="common">Slime mold</name>
    <name type="synonym">Dictyostelium fasciculatum</name>
    <dbReference type="NCBI Taxonomy" id="261658"/>
    <lineage>
        <taxon>Eukaryota</taxon>
        <taxon>Amoebozoa</taxon>
        <taxon>Evosea</taxon>
        <taxon>Eumycetozoa</taxon>
        <taxon>Dictyostelia</taxon>
        <taxon>Acytosteliales</taxon>
        <taxon>Cavenderiaceae</taxon>
        <taxon>Cavenderia</taxon>
    </lineage>
</organism>
<feature type="repeat" description="TPR" evidence="1">
    <location>
        <begin position="146"/>
        <end position="179"/>
    </location>
</feature>
<evidence type="ECO:0000313" key="4">
    <source>
        <dbReference type="EMBL" id="EGG16433.1"/>
    </source>
</evidence>
<evidence type="ECO:0000256" key="1">
    <source>
        <dbReference type="PROSITE-ProRule" id="PRU00339"/>
    </source>
</evidence>
<sequence length="860" mass="99968">MVGYNSTISTITRCCRRLTTSSTLSSQSLSSLTTSHYLNNNKYYHTLSNNSSLSSYNRISSSKSTSSTTTTLLLRYYSRDNFNNALESSSLYDREKVNVNFIEPENVKPFKPRLAPYHTQATLDFLITPGQRQFSRDEIDKFVNLAKALSSIGYEHQTEGRYKEAMESYNKALLNVRNVIGQDRNRISLREYAVLMINMAETHSRMDNVDDAILRSKQAIDLLEIDWRNQYDMEQEKQKQQEELEQQALKSGKKLNNKRSIGNTLTSQTTSTVRKSWVKDELLGVAYQNHAEYLVYKQRYPESEPFIRVAHGILTKLYPLDHPVNVDNGMMLIQVLNENARHEEVKKVNDKYGSILMDSMGKENEKNETAIYEQMNEGMMTSLENSIREKYPGVLEEHEQEAERLAQEIANEKGTSKELQALKELAELQELEEQEDEYLDEEEEELERNQFAEPQFHQDDLQALEEEVYSLSSKQKYGETLSTASKLEQELIDDGTIEDSELSKYAEDEEAEEEAHDEFMREISQEEQELGKKYQSHLDKPLVSPEELKYPSDFVLNKLDALLSKGVEEYSAFERAKMIDRDRRIKNKASDVIDQVFSEDGHITTPTTDSGEPISQSNLQKIGQYHAEELIQPDMEEEKELMESYMSKILKLTENIDAQEMSDIEDKFKDIEPLLAQFAKADDQQAKKLFNFSFQDVEQEEEQDRQERERERETEKKQEKKKSKSKSSQFESADLSGLRDNEKDFVQKNQDLMRDLMGQVEKHGFNLEEITKNINLDDYKDLDLGEEGGDFESMLKGMEMDGDDDDFDSEIFKEFDFKGLEDDDEDLDIDNDDENENLDLYIKQTMQDQDLDEFFKNRNK</sequence>
<reference evidence="5" key="1">
    <citation type="journal article" date="2011" name="Genome Res.">
        <title>Phylogeny-wide analysis of social amoeba genomes highlights ancient origins for complex intercellular communication.</title>
        <authorList>
            <person name="Heidel A.J."/>
            <person name="Lawal H.M."/>
            <person name="Felder M."/>
            <person name="Schilde C."/>
            <person name="Helps N.R."/>
            <person name="Tunggal B."/>
            <person name="Rivero F."/>
            <person name="John U."/>
            <person name="Schleicher M."/>
            <person name="Eichinger L."/>
            <person name="Platzer M."/>
            <person name="Noegel A.A."/>
            <person name="Schaap P."/>
            <person name="Gloeckner G."/>
        </authorList>
    </citation>
    <scope>NUCLEOTIDE SEQUENCE [LARGE SCALE GENOMIC DNA]</scope>
    <source>
        <strain evidence="5">SH3</strain>
    </source>
</reference>
<dbReference type="GeneID" id="14868501"/>